<sequence>MLFTAARQATRTVHHTHLLRAHSQALSATRQIPRRTYASEAGPTSPGTPGDSNKSTSQSKSDSSNSNSKIFNKKAIYLVIAGLAVVETGFYLNIFTRKRSSEGNTAHPEEQTEGGSEKKVE</sequence>
<evidence type="ECO:0000313" key="3">
    <source>
        <dbReference type="EMBL" id="KAF5377107.1"/>
    </source>
</evidence>
<comment type="caution">
    <text evidence="3">The sequence shown here is derived from an EMBL/GenBank/DDBJ whole genome shotgun (WGS) entry which is preliminary data.</text>
</comment>
<feature type="region of interest" description="Disordered" evidence="1">
    <location>
        <begin position="20"/>
        <end position="67"/>
    </location>
</feature>
<protein>
    <submittedName>
        <fullName evidence="3">Uncharacterized protein</fullName>
    </submittedName>
</protein>
<keyword evidence="2" id="KW-0472">Membrane</keyword>
<name>A0A8H5M185_9AGAR</name>
<proteinExistence type="predicted"/>
<feature type="compositionally biased region" description="Basic and acidic residues" evidence="1">
    <location>
        <begin position="107"/>
        <end position="121"/>
    </location>
</feature>
<gene>
    <name evidence="3" type="ORF">D9757_008761</name>
</gene>
<feature type="transmembrane region" description="Helical" evidence="2">
    <location>
        <begin position="75"/>
        <end position="94"/>
    </location>
</feature>
<accession>A0A8H5M185</accession>
<keyword evidence="2" id="KW-0812">Transmembrane</keyword>
<organism evidence="3 4">
    <name type="scientific">Collybiopsis confluens</name>
    <dbReference type="NCBI Taxonomy" id="2823264"/>
    <lineage>
        <taxon>Eukaryota</taxon>
        <taxon>Fungi</taxon>
        <taxon>Dikarya</taxon>
        <taxon>Basidiomycota</taxon>
        <taxon>Agaricomycotina</taxon>
        <taxon>Agaricomycetes</taxon>
        <taxon>Agaricomycetidae</taxon>
        <taxon>Agaricales</taxon>
        <taxon>Marasmiineae</taxon>
        <taxon>Omphalotaceae</taxon>
        <taxon>Collybiopsis</taxon>
    </lineage>
</organism>
<evidence type="ECO:0000256" key="2">
    <source>
        <dbReference type="SAM" id="Phobius"/>
    </source>
</evidence>
<feature type="region of interest" description="Disordered" evidence="1">
    <location>
        <begin position="97"/>
        <end position="121"/>
    </location>
</feature>
<dbReference type="EMBL" id="JAACJN010000085">
    <property type="protein sequence ID" value="KAF5377107.1"/>
    <property type="molecule type" value="Genomic_DNA"/>
</dbReference>
<keyword evidence="4" id="KW-1185">Reference proteome</keyword>
<dbReference type="AlphaFoldDB" id="A0A8H5M185"/>
<reference evidence="3 4" key="1">
    <citation type="journal article" date="2020" name="ISME J.">
        <title>Uncovering the hidden diversity of litter-decomposition mechanisms in mushroom-forming fungi.</title>
        <authorList>
            <person name="Floudas D."/>
            <person name="Bentzer J."/>
            <person name="Ahren D."/>
            <person name="Johansson T."/>
            <person name="Persson P."/>
            <person name="Tunlid A."/>
        </authorList>
    </citation>
    <scope>NUCLEOTIDE SEQUENCE [LARGE SCALE GENOMIC DNA]</scope>
    <source>
        <strain evidence="3 4">CBS 406.79</strain>
    </source>
</reference>
<keyword evidence="2" id="KW-1133">Transmembrane helix</keyword>
<dbReference type="Proteomes" id="UP000518752">
    <property type="component" value="Unassembled WGS sequence"/>
</dbReference>
<evidence type="ECO:0000313" key="4">
    <source>
        <dbReference type="Proteomes" id="UP000518752"/>
    </source>
</evidence>
<feature type="compositionally biased region" description="Low complexity" evidence="1">
    <location>
        <begin position="52"/>
        <end position="67"/>
    </location>
</feature>
<evidence type="ECO:0000256" key="1">
    <source>
        <dbReference type="SAM" id="MobiDB-lite"/>
    </source>
</evidence>